<dbReference type="Gene3D" id="1.10.579.10">
    <property type="entry name" value="DNA Cyclobutane Dipyrimidine Photolyase, subunit A, domain 3"/>
    <property type="match status" value="1"/>
</dbReference>
<keyword evidence="2" id="KW-1185">Reference proteome</keyword>
<dbReference type="InterPro" id="IPR036134">
    <property type="entry name" value="Crypto/Photolyase_FAD-like_sf"/>
</dbReference>
<dbReference type="PANTHER" id="PTHR38657">
    <property type="entry name" value="SLR1343 PROTEIN"/>
    <property type="match status" value="1"/>
</dbReference>
<dbReference type="Gene3D" id="1.10.10.1710">
    <property type="entry name" value="Deoxyribodipyrimidine photolyase-related"/>
    <property type="match status" value="1"/>
</dbReference>
<dbReference type="STRING" id="1940790.L21SP3_01455"/>
<reference evidence="2" key="1">
    <citation type="submission" date="2017-02" db="EMBL/GenBank/DDBJ databases">
        <title>Comparative genomics and description of representatives of a novel lineage of planctomycetes thriving in anoxic sediments.</title>
        <authorList>
            <person name="Spring S."/>
            <person name="Bunk B."/>
            <person name="Sproer C."/>
            <person name="Klenk H.-P."/>
        </authorList>
    </citation>
    <scope>NUCLEOTIDE SEQUENCE [LARGE SCALE GENOMIC DNA]</scope>
    <source>
        <strain evidence="2">L21-RPul-D3</strain>
    </source>
</reference>
<evidence type="ECO:0000313" key="1">
    <source>
        <dbReference type="EMBL" id="AQQ09646.1"/>
    </source>
</evidence>
<dbReference type="InterPro" id="IPR007357">
    <property type="entry name" value="PhrB-like"/>
</dbReference>
<dbReference type="Pfam" id="PF04244">
    <property type="entry name" value="DPRP"/>
    <property type="match status" value="1"/>
</dbReference>
<dbReference type="GO" id="GO:0016829">
    <property type="term" value="F:lyase activity"/>
    <property type="evidence" value="ECO:0007669"/>
    <property type="project" value="UniProtKB-KW"/>
</dbReference>
<dbReference type="EMBL" id="CP019633">
    <property type="protein sequence ID" value="AQQ09646.1"/>
    <property type="molecule type" value="Genomic_DNA"/>
</dbReference>
<dbReference type="RefSeq" id="WP_077540223.1">
    <property type="nucleotide sequence ID" value="NZ_CP019633.1"/>
</dbReference>
<dbReference type="PANTHER" id="PTHR38657:SF1">
    <property type="entry name" value="SLR1343 PROTEIN"/>
    <property type="match status" value="1"/>
</dbReference>
<organism evidence="1 2">
    <name type="scientific">Sedimentisphaera cyanobacteriorum</name>
    <dbReference type="NCBI Taxonomy" id="1940790"/>
    <lineage>
        <taxon>Bacteria</taxon>
        <taxon>Pseudomonadati</taxon>
        <taxon>Planctomycetota</taxon>
        <taxon>Phycisphaerae</taxon>
        <taxon>Sedimentisphaerales</taxon>
        <taxon>Sedimentisphaeraceae</taxon>
        <taxon>Sedimentisphaera</taxon>
    </lineage>
</organism>
<dbReference type="SUPFAM" id="SSF48173">
    <property type="entry name" value="Cryptochrome/photolyase FAD-binding domain"/>
    <property type="match status" value="1"/>
</dbReference>
<dbReference type="OrthoDB" id="5288100at2"/>
<dbReference type="Gene3D" id="1.25.40.80">
    <property type="match status" value="1"/>
</dbReference>
<evidence type="ECO:0000313" key="2">
    <source>
        <dbReference type="Proteomes" id="UP000188273"/>
    </source>
</evidence>
<dbReference type="Gene3D" id="3.40.50.620">
    <property type="entry name" value="HUPs"/>
    <property type="match status" value="1"/>
</dbReference>
<gene>
    <name evidence="1" type="ORF">L21SP3_01455</name>
</gene>
<protein>
    <submittedName>
        <fullName evidence="1">Deoxyribodipyrimidine photo-lyase-related protein</fullName>
    </submittedName>
</protein>
<keyword evidence="1" id="KW-0456">Lyase</keyword>
<sequence>MANARIIFPNQLFEAIERGTDLYVLVEDFEFFRKFRFHKKKLIFHRASMKFYEDYLKSKGFRTLYLESADSDSLGKILASRGTSHVEACEVNSFELQSRIESDLTDKDIALSFVSNPSFIQTKQQVQEELAGGRKYSMTSFYIRRRKQTGILLDSEGKAEGGKWSWDPENRKKLPKGCKLPEISFPKKNRFVQEAEEYVNENFPDNPGETENFFYPVTFEQTRNWLSDFIENRLHLFGPYEDAISKNELIIYHSLISPLLNAGLITPEKILSLLPEYSPNQQGMPISSLEGFIRQIIGWREFMRGIYLIEGSRQKKSNFWGLKQELPPCFYSGTTGIPPFDDSVRKVQKNAYCHHIERLMVLGNFMLLCGTVPLEVYRWFMEMFIDAYEWVMVPNVFGMSQYSDGGLITTKPYISSSNYIRKMRDYPRGQWCEIWDGLYWRFVSRNKAVFENNPRMKIMAKLLDSQSEEKFRKHIKTAEDFLNSIF</sequence>
<proteinExistence type="predicted"/>
<dbReference type="KEGG" id="pbu:L21SP3_01455"/>
<dbReference type="InterPro" id="IPR052551">
    <property type="entry name" value="UV-DNA_repair_photolyase"/>
</dbReference>
<dbReference type="InterPro" id="IPR014729">
    <property type="entry name" value="Rossmann-like_a/b/a_fold"/>
</dbReference>
<accession>A0A1Q2HQV9</accession>
<name>A0A1Q2HQV9_9BACT</name>
<dbReference type="AlphaFoldDB" id="A0A1Q2HQV9"/>
<dbReference type="Proteomes" id="UP000188273">
    <property type="component" value="Chromosome"/>
</dbReference>